<dbReference type="SMART" id="SM00028">
    <property type="entry name" value="TPR"/>
    <property type="match status" value="3"/>
</dbReference>
<evidence type="ECO:0000313" key="3">
    <source>
        <dbReference type="EMBL" id="MBD1371946.1"/>
    </source>
</evidence>
<sequence length="295" mass="34531">MDFSKIGHNIRELRKKMNISQADLADGICTQAQISKIENGCVYPLSTTLYMIANKLGVDINYFFDICETPRLDYVTDVIELIRDYLRNREYEKVYNIVKAERNNPLFQTVRNKQFLLWNEGICVFRIHQDKEKALMLMKKALSLTLNSVYSIREMEIINSIGNVYTSTSEYHKAIPYYNQVIEQYKALPVKKNVEIINRVYYNYARCLTFTGKLEDSVYYCDQGIKNCVYYESMHTLGELFYQKGVNLQQLEQIDAAISYLQKATYIFDLQHNMKYVEEVELEIAALLSGKEDTN</sequence>
<dbReference type="InterPro" id="IPR001387">
    <property type="entry name" value="Cro/C1-type_HTH"/>
</dbReference>
<keyword evidence="1" id="KW-0802">TPR repeat</keyword>
<evidence type="ECO:0000259" key="2">
    <source>
        <dbReference type="PROSITE" id="PS50943"/>
    </source>
</evidence>
<organism evidence="3 4">
    <name type="scientific">Polycladospora coralii</name>
    <dbReference type="NCBI Taxonomy" id="2771432"/>
    <lineage>
        <taxon>Bacteria</taxon>
        <taxon>Bacillati</taxon>
        <taxon>Bacillota</taxon>
        <taxon>Bacilli</taxon>
        <taxon>Bacillales</taxon>
        <taxon>Thermoactinomycetaceae</taxon>
        <taxon>Polycladospora</taxon>
    </lineage>
</organism>
<dbReference type="InterPro" id="IPR053163">
    <property type="entry name" value="HTH-type_regulator_Rgg"/>
</dbReference>
<dbReference type="InterPro" id="IPR019734">
    <property type="entry name" value="TPR_rpt"/>
</dbReference>
<gene>
    <name evidence="3" type="ORF">IC620_06180</name>
</gene>
<dbReference type="Pfam" id="PF18768">
    <property type="entry name" value="RNPP_C"/>
    <property type="match status" value="1"/>
</dbReference>
<dbReference type="EMBL" id="JACXAH010000008">
    <property type="protein sequence ID" value="MBD1371946.1"/>
    <property type="molecule type" value="Genomic_DNA"/>
</dbReference>
<dbReference type="PANTHER" id="PTHR37038">
    <property type="entry name" value="TRANSCRIPTIONAL REGULATOR-RELATED"/>
    <property type="match status" value="1"/>
</dbReference>
<accession>A0A926N899</accession>
<dbReference type="Proteomes" id="UP000661691">
    <property type="component" value="Unassembled WGS sequence"/>
</dbReference>
<dbReference type="CDD" id="cd00093">
    <property type="entry name" value="HTH_XRE"/>
    <property type="match status" value="1"/>
</dbReference>
<comment type="caution">
    <text evidence="3">The sequence shown here is derived from an EMBL/GenBank/DDBJ whole genome shotgun (WGS) entry which is preliminary data.</text>
</comment>
<dbReference type="AlphaFoldDB" id="A0A926N899"/>
<reference evidence="3" key="1">
    <citation type="submission" date="2020-09" db="EMBL/GenBank/DDBJ databases">
        <title>A novel bacterium of genus Hazenella, isolated from South China Sea.</title>
        <authorList>
            <person name="Huang H."/>
            <person name="Mo K."/>
            <person name="Hu Y."/>
        </authorList>
    </citation>
    <scope>NUCLEOTIDE SEQUENCE</scope>
    <source>
        <strain evidence="3">IB182357</strain>
    </source>
</reference>
<dbReference type="SUPFAM" id="SSF48452">
    <property type="entry name" value="TPR-like"/>
    <property type="match status" value="1"/>
</dbReference>
<dbReference type="Pfam" id="PF01381">
    <property type="entry name" value="HTH_3"/>
    <property type="match status" value="1"/>
</dbReference>
<feature type="repeat" description="TPR" evidence="1">
    <location>
        <begin position="155"/>
        <end position="188"/>
    </location>
</feature>
<dbReference type="InterPro" id="IPR010982">
    <property type="entry name" value="Lambda_DNA-bd_dom_sf"/>
</dbReference>
<evidence type="ECO:0000256" key="1">
    <source>
        <dbReference type="PROSITE-ProRule" id="PRU00339"/>
    </source>
</evidence>
<dbReference type="Gene3D" id="1.25.40.10">
    <property type="entry name" value="Tetratricopeptide repeat domain"/>
    <property type="match status" value="1"/>
</dbReference>
<dbReference type="PANTHER" id="PTHR37038:SF14">
    <property type="entry name" value="TRANSCRIPTIONAL ACTIVATOR"/>
    <property type="match status" value="1"/>
</dbReference>
<dbReference type="PROSITE" id="PS50943">
    <property type="entry name" value="HTH_CROC1"/>
    <property type="match status" value="1"/>
</dbReference>
<dbReference type="SUPFAM" id="SSF47413">
    <property type="entry name" value="lambda repressor-like DNA-binding domains"/>
    <property type="match status" value="1"/>
</dbReference>
<protein>
    <submittedName>
        <fullName evidence="3">Helix-turn-helix domain-containing protein</fullName>
    </submittedName>
</protein>
<proteinExistence type="predicted"/>
<dbReference type="PROSITE" id="PS50005">
    <property type="entry name" value="TPR"/>
    <property type="match status" value="1"/>
</dbReference>
<dbReference type="RefSeq" id="WP_191139384.1">
    <property type="nucleotide sequence ID" value="NZ_JACXAG020000003.1"/>
</dbReference>
<keyword evidence="4" id="KW-1185">Reference proteome</keyword>
<evidence type="ECO:0000313" key="4">
    <source>
        <dbReference type="Proteomes" id="UP000661691"/>
    </source>
</evidence>
<dbReference type="SMART" id="SM00530">
    <property type="entry name" value="HTH_XRE"/>
    <property type="match status" value="1"/>
</dbReference>
<dbReference type="InterPro" id="IPR011990">
    <property type="entry name" value="TPR-like_helical_dom_sf"/>
</dbReference>
<dbReference type="GO" id="GO:0003677">
    <property type="term" value="F:DNA binding"/>
    <property type="evidence" value="ECO:0007669"/>
    <property type="project" value="InterPro"/>
</dbReference>
<dbReference type="InterPro" id="IPR041315">
    <property type="entry name" value="PlcR_TPR"/>
</dbReference>
<name>A0A926N899_9BACL</name>
<feature type="domain" description="HTH cro/C1-type" evidence="2">
    <location>
        <begin position="10"/>
        <end position="63"/>
    </location>
</feature>